<evidence type="ECO:0000256" key="15">
    <source>
        <dbReference type="PIRNR" id="PIRNR000854"/>
    </source>
</evidence>
<dbReference type="GO" id="GO:0006094">
    <property type="term" value="P:gluconeogenesis"/>
    <property type="evidence" value="ECO:0007669"/>
    <property type="project" value="UniProtKB-UniPathway"/>
</dbReference>
<accession>A0A1G2TXK0</accession>
<keyword evidence="8 15" id="KW-0479">Metal-binding</keyword>
<evidence type="ECO:0000259" key="18">
    <source>
        <dbReference type="Pfam" id="PF02896"/>
    </source>
</evidence>
<comment type="function">
    <text evidence="2 15">Catalyzes the phosphorylation of pyruvate to phosphoenolpyruvate.</text>
</comment>
<comment type="caution">
    <text evidence="19">The sequence shown here is derived from an EMBL/GenBank/DDBJ whole genome shotgun (WGS) entry which is preliminary data.</text>
</comment>
<evidence type="ECO:0000256" key="14">
    <source>
        <dbReference type="ARBA" id="ARBA00047700"/>
    </source>
</evidence>
<dbReference type="InterPro" id="IPR013815">
    <property type="entry name" value="ATP_grasp_subdomain_1"/>
</dbReference>
<dbReference type="GO" id="GO:0008986">
    <property type="term" value="F:pyruvate, water dikinase activity"/>
    <property type="evidence" value="ECO:0007669"/>
    <property type="project" value="UniProtKB-EC"/>
</dbReference>
<evidence type="ECO:0000313" key="19">
    <source>
        <dbReference type="EMBL" id="OHB01340.1"/>
    </source>
</evidence>
<evidence type="ECO:0000256" key="2">
    <source>
        <dbReference type="ARBA" id="ARBA00002988"/>
    </source>
</evidence>
<dbReference type="InterPro" id="IPR008279">
    <property type="entry name" value="PEP-util_enz_mobile_dom"/>
</dbReference>
<dbReference type="Pfam" id="PF02896">
    <property type="entry name" value="PEP-utilizers_C"/>
    <property type="match status" value="1"/>
</dbReference>
<evidence type="ECO:0000256" key="9">
    <source>
        <dbReference type="ARBA" id="ARBA00022741"/>
    </source>
</evidence>
<dbReference type="Pfam" id="PF00391">
    <property type="entry name" value="PEP-utilizers"/>
    <property type="match status" value="1"/>
</dbReference>
<dbReference type="Pfam" id="PF01326">
    <property type="entry name" value="PPDK_N"/>
    <property type="match status" value="1"/>
</dbReference>
<proteinExistence type="inferred from homology"/>
<evidence type="ECO:0000256" key="12">
    <source>
        <dbReference type="ARBA" id="ARBA00022842"/>
    </source>
</evidence>
<evidence type="ECO:0000256" key="7">
    <source>
        <dbReference type="ARBA" id="ARBA00022679"/>
    </source>
</evidence>
<dbReference type="PIRSF" id="PIRSF000854">
    <property type="entry name" value="PEP_synthase"/>
    <property type="match status" value="1"/>
</dbReference>
<dbReference type="UniPathway" id="UPA00138"/>
<name>A0A1G2TXK0_9BACT</name>
<dbReference type="PANTHER" id="PTHR43030:SF1">
    <property type="entry name" value="PHOSPHOENOLPYRUVATE SYNTHASE"/>
    <property type="match status" value="1"/>
</dbReference>
<evidence type="ECO:0000256" key="4">
    <source>
        <dbReference type="ARBA" id="ARBA00007837"/>
    </source>
</evidence>
<dbReference type="AlphaFoldDB" id="A0A1G2TXK0"/>
<keyword evidence="12 15" id="KW-0460">Magnesium</keyword>
<dbReference type="InterPro" id="IPR006319">
    <property type="entry name" value="PEP_synth"/>
</dbReference>
<evidence type="ECO:0000259" key="16">
    <source>
        <dbReference type="Pfam" id="PF00391"/>
    </source>
</evidence>
<keyword evidence="10 15" id="KW-0418">Kinase</keyword>
<dbReference type="InterPro" id="IPR000121">
    <property type="entry name" value="PEP_util_C"/>
</dbReference>
<dbReference type="NCBIfam" id="NF005057">
    <property type="entry name" value="PRK06464.1"/>
    <property type="match status" value="1"/>
</dbReference>
<feature type="domain" description="Pyruvate phosphate dikinase AMP/ATP-binding" evidence="17">
    <location>
        <begin position="21"/>
        <end position="363"/>
    </location>
</feature>
<evidence type="ECO:0000256" key="1">
    <source>
        <dbReference type="ARBA" id="ARBA00001946"/>
    </source>
</evidence>
<dbReference type="PANTHER" id="PTHR43030">
    <property type="entry name" value="PHOSPHOENOLPYRUVATE SYNTHASE"/>
    <property type="match status" value="1"/>
</dbReference>
<protein>
    <recommendedName>
        <fullName evidence="6 15">Phosphoenolpyruvate synthase</fullName>
        <shortName evidence="15">PEP synthase</shortName>
        <ecNumber evidence="5 15">2.7.9.2</ecNumber>
    </recommendedName>
    <alternativeName>
        <fullName evidence="13 15">Pyruvate, water dikinase</fullName>
    </alternativeName>
</protein>
<evidence type="ECO:0000256" key="3">
    <source>
        <dbReference type="ARBA" id="ARBA00004742"/>
    </source>
</evidence>
<evidence type="ECO:0000256" key="11">
    <source>
        <dbReference type="ARBA" id="ARBA00022840"/>
    </source>
</evidence>
<dbReference type="EC" id="2.7.9.2" evidence="5 15"/>
<dbReference type="Gene3D" id="3.50.30.10">
    <property type="entry name" value="Phosphohistidine domain"/>
    <property type="match status" value="1"/>
</dbReference>
<keyword evidence="11 15" id="KW-0067">ATP-binding</keyword>
<dbReference type="PROSITE" id="PS00370">
    <property type="entry name" value="PEP_ENZYMES_PHOS_SITE"/>
    <property type="match status" value="1"/>
</dbReference>
<dbReference type="InterPro" id="IPR023151">
    <property type="entry name" value="PEP_util_CS"/>
</dbReference>
<dbReference type="InterPro" id="IPR036637">
    <property type="entry name" value="Phosphohistidine_dom_sf"/>
</dbReference>
<evidence type="ECO:0000256" key="13">
    <source>
        <dbReference type="ARBA" id="ARBA00033470"/>
    </source>
</evidence>
<evidence type="ECO:0000259" key="17">
    <source>
        <dbReference type="Pfam" id="PF01326"/>
    </source>
</evidence>
<comment type="similarity">
    <text evidence="4 15">Belongs to the PEP-utilizing enzyme family.</text>
</comment>
<reference evidence="19 20" key="1">
    <citation type="journal article" date="2016" name="Nat. Commun.">
        <title>Thousands of microbial genomes shed light on interconnected biogeochemical processes in an aquifer system.</title>
        <authorList>
            <person name="Anantharaman K."/>
            <person name="Brown C.T."/>
            <person name="Hug L.A."/>
            <person name="Sharon I."/>
            <person name="Castelle C.J."/>
            <person name="Probst A.J."/>
            <person name="Thomas B.C."/>
            <person name="Singh A."/>
            <person name="Wilkins M.J."/>
            <person name="Karaoz U."/>
            <person name="Brodie E.L."/>
            <person name="Williams K.H."/>
            <person name="Hubbard S.S."/>
            <person name="Banfield J.F."/>
        </authorList>
    </citation>
    <scope>NUCLEOTIDE SEQUENCE [LARGE SCALE GENOMIC DNA]</scope>
</reference>
<dbReference type="FunFam" id="3.30.470.20:FF:000017">
    <property type="entry name" value="Phosphoenolpyruvate synthase"/>
    <property type="match status" value="1"/>
</dbReference>
<dbReference type="PROSITE" id="PS00742">
    <property type="entry name" value="PEP_ENZYMES_2"/>
    <property type="match status" value="1"/>
</dbReference>
<dbReference type="InterPro" id="IPR018274">
    <property type="entry name" value="PEP_util_AS"/>
</dbReference>
<dbReference type="InterPro" id="IPR015813">
    <property type="entry name" value="Pyrv/PenolPyrv_kinase-like_dom"/>
</dbReference>
<dbReference type="GO" id="GO:0005524">
    <property type="term" value="F:ATP binding"/>
    <property type="evidence" value="ECO:0007669"/>
    <property type="project" value="UniProtKB-KW"/>
</dbReference>
<keyword evidence="7 15" id="KW-0808">Transferase</keyword>
<evidence type="ECO:0000256" key="6">
    <source>
        <dbReference type="ARBA" id="ARBA00021623"/>
    </source>
</evidence>
<evidence type="ECO:0000256" key="10">
    <source>
        <dbReference type="ARBA" id="ARBA00022777"/>
    </source>
</evidence>
<dbReference type="Gene3D" id="3.20.20.60">
    <property type="entry name" value="Phosphoenolpyruvate-binding domains"/>
    <property type="match status" value="1"/>
</dbReference>
<dbReference type="Proteomes" id="UP000178404">
    <property type="component" value="Unassembled WGS sequence"/>
</dbReference>
<evidence type="ECO:0000313" key="20">
    <source>
        <dbReference type="Proteomes" id="UP000178404"/>
    </source>
</evidence>
<dbReference type="SUPFAM" id="SSF52009">
    <property type="entry name" value="Phosphohistidine domain"/>
    <property type="match status" value="1"/>
</dbReference>
<organism evidence="19 20">
    <name type="scientific">Candidatus Zambryskibacteria bacterium RIFCSPLOWO2_01_FULL_35_19</name>
    <dbReference type="NCBI Taxonomy" id="1802757"/>
    <lineage>
        <taxon>Bacteria</taxon>
        <taxon>Candidatus Zambryskiibacteriota</taxon>
    </lineage>
</organism>
<dbReference type="FunFam" id="3.30.1490.20:FF:000010">
    <property type="entry name" value="Phosphoenolpyruvate synthase"/>
    <property type="match status" value="1"/>
</dbReference>
<feature type="domain" description="PEP-utilising enzyme C-terminal" evidence="18">
    <location>
        <begin position="494"/>
        <end position="803"/>
    </location>
</feature>
<dbReference type="SUPFAM" id="SSF51621">
    <property type="entry name" value="Phosphoenolpyruvate/pyruvate domain"/>
    <property type="match status" value="1"/>
</dbReference>
<dbReference type="EMBL" id="MHWA01000015">
    <property type="protein sequence ID" value="OHB01340.1"/>
    <property type="molecule type" value="Genomic_DNA"/>
</dbReference>
<keyword evidence="19" id="KW-0670">Pyruvate</keyword>
<evidence type="ECO:0000256" key="5">
    <source>
        <dbReference type="ARBA" id="ARBA00011996"/>
    </source>
</evidence>
<comment type="pathway">
    <text evidence="3 15">Carbohydrate biosynthesis; gluconeogenesis.</text>
</comment>
<gene>
    <name evidence="19" type="ORF">A3A90_00495</name>
</gene>
<keyword evidence="9 15" id="KW-0547">Nucleotide-binding</keyword>
<comment type="catalytic activity">
    <reaction evidence="14 15">
        <text>pyruvate + ATP + H2O = phosphoenolpyruvate + AMP + phosphate + 2 H(+)</text>
        <dbReference type="Rhea" id="RHEA:11364"/>
        <dbReference type="ChEBI" id="CHEBI:15361"/>
        <dbReference type="ChEBI" id="CHEBI:15377"/>
        <dbReference type="ChEBI" id="CHEBI:15378"/>
        <dbReference type="ChEBI" id="CHEBI:30616"/>
        <dbReference type="ChEBI" id="CHEBI:43474"/>
        <dbReference type="ChEBI" id="CHEBI:58702"/>
        <dbReference type="ChEBI" id="CHEBI:456215"/>
        <dbReference type="EC" id="2.7.9.2"/>
    </reaction>
</comment>
<comment type="cofactor">
    <cofactor evidence="1 15">
        <name>Mg(2+)</name>
        <dbReference type="ChEBI" id="CHEBI:18420"/>
    </cofactor>
</comment>
<sequence length="811" mass="89962">MEDKNKKFILWFDQVGIADVASVGGKNASLGEMYTTLVPKGIRVPNGFVITAYAYRYFIEKEGLTSFIKETLKDLDTEDIKNLQKKGKAIREKIIAANVPDEIEKEIAEAYKNLSSAYNMDEADTAVRSSATAEDLPGASFAGEHETYLNVVGEKNILESVKMAMASLWNDRAISYRVDKGFDHFDVALSVGVQKMVRSDKGSSGVMFTIDTESGFKDVVEIDASWGLGEMVVQGKVTPDSYLIFKPTLNQGFRSIVKKSIGSKENKMIYTSTSSVQVHDVTKSVKEIKVAPKERNIFVLNNEEILTLSRWALEIEKHYTEKAGKEMPMDMEWAKDGITGELFIVQARPETVQSEKKHNSITEYKLTTKEEPIVVGIAVGTKIASGKAHIITDVKKLNEFQKGEILVTEITDPDWEPIMKIASAIITEKGGRTSHAAIVSRELGIPAVVGTGDALSKLKTGQMITVDTSSGTSGNVFDGKLEWQEEVHDITSLPDTKTKVCMNIGSPESAFMNSFIPNKGVGLAREEFIIASSIKVHPNALLNFENIKSKVLKDKIEEATLGYENKVDFYVDKLAEGIGQICAAFYPNDVIVRFSDFKTNEYATLLGGEEYEPKEENPMLGWRGASRYYDPKFKEAFKLECRAFKKVRDEFGLKNIVALVPFCRTPEEGQKVLDIMKEEGLEKGVDGFKVYVMCEIPANVLRADEFLDIFDGFSIGSNDLAQLTLGLDRDSGIVAHISNENDPAVKNLVSQAIAKCRERDKYIGFCGQAPSDYPDFTRFLVSNNIEAISLNPDSIIPMILAIAEEENKLNN</sequence>
<dbReference type="Gene3D" id="3.30.470.20">
    <property type="entry name" value="ATP-grasp fold, B domain"/>
    <property type="match status" value="1"/>
</dbReference>
<dbReference type="Gene3D" id="3.30.1490.20">
    <property type="entry name" value="ATP-grasp fold, A domain"/>
    <property type="match status" value="1"/>
</dbReference>
<evidence type="ECO:0000256" key="8">
    <source>
        <dbReference type="ARBA" id="ARBA00022723"/>
    </source>
</evidence>
<dbReference type="NCBIfam" id="TIGR01418">
    <property type="entry name" value="PEP_synth"/>
    <property type="match status" value="1"/>
</dbReference>
<dbReference type="InterPro" id="IPR040442">
    <property type="entry name" value="Pyrv_kinase-like_dom_sf"/>
</dbReference>
<feature type="domain" description="PEP-utilising enzyme mobile" evidence="16">
    <location>
        <begin position="400"/>
        <end position="471"/>
    </location>
</feature>
<dbReference type="InterPro" id="IPR002192">
    <property type="entry name" value="PPDK_AMP/ATP-bd"/>
</dbReference>
<dbReference type="SUPFAM" id="SSF56059">
    <property type="entry name" value="Glutathione synthetase ATP-binding domain-like"/>
    <property type="match status" value="1"/>
</dbReference>
<dbReference type="GO" id="GO:0046872">
    <property type="term" value="F:metal ion binding"/>
    <property type="evidence" value="ECO:0007669"/>
    <property type="project" value="UniProtKB-KW"/>
</dbReference>